<sequence length="252" mass="28697">MFATIDNLKIFYEISGQGNPIILLHGWGGNHNSFFPITEVLRENFQVITLDLPGFGESEASKLIWGIKEYAKFLSEFISKIKIKDPVLIGHSFGGTIAAAFANKKDLKPKKLVLVDAKLVKPNNNFKKVLFQITAKTGKVMTSFLNKNLQQKIRSQFYNQVGEHDYENLDGVMKKNFIEIISHDYQETLSKIQAKTLIIWGDKDLDTPLSDAYIIKKLIPDSKLIIIPGTHFAYLEEPKEFCKIVTKFIKEK</sequence>
<organism evidence="2">
    <name type="scientific">candidate division CPR3 bacterium GW2011_GWF2_35_18</name>
    <dbReference type="NCBI Taxonomy" id="1618350"/>
    <lineage>
        <taxon>Bacteria</taxon>
        <taxon>Bacteria division CPR3</taxon>
    </lineage>
</organism>
<dbReference type="EMBL" id="LBQB01000001">
    <property type="protein sequence ID" value="KKP70277.1"/>
    <property type="molecule type" value="Genomic_DNA"/>
</dbReference>
<dbReference type="PANTHER" id="PTHR43798:SF33">
    <property type="entry name" value="HYDROLASE, PUTATIVE (AFU_ORTHOLOGUE AFUA_2G14860)-RELATED"/>
    <property type="match status" value="1"/>
</dbReference>
<gene>
    <name evidence="2" type="ORF">UR67_C0001G0186</name>
</gene>
<reference evidence="2" key="1">
    <citation type="journal article" date="2015" name="Nature">
        <title>rRNA introns, odd ribosomes, and small enigmatic genomes across a large radiation of phyla.</title>
        <authorList>
            <person name="Brown C.T."/>
            <person name="Hug L.A."/>
            <person name="Thomas B.C."/>
            <person name="Sharon I."/>
            <person name="Castelle C.J."/>
            <person name="Singh A."/>
            <person name="Wilkins M.J."/>
            <person name="Williams K.H."/>
            <person name="Banfield J.F."/>
        </authorList>
    </citation>
    <scope>NUCLEOTIDE SEQUENCE [LARGE SCALE GENOMIC DNA]</scope>
</reference>
<dbReference type="Pfam" id="PF00561">
    <property type="entry name" value="Abhydrolase_1"/>
    <property type="match status" value="1"/>
</dbReference>
<dbReference type="GO" id="GO:0016020">
    <property type="term" value="C:membrane"/>
    <property type="evidence" value="ECO:0007669"/>
    <property type="project" value="TreeGrafter"/>
</dbReference>
<dbReference type="PRINTS" id="PR00111">
    <property type="entry name" value="ABHYDROLASE"/>
</dbReference>
<dbReference type="Proteomes" id="UP000034581">
    <property type="component" value="Unassembled WGS sequence"/>
</dbReference>
<dbReference type="InterPro" id="IPR000073">
    <property type="entry name" value="AB_hydrolase_1"/>
</dbReference>
<dbReference type="PANTHER" id="PTHR43798">
    <property type="entry name" value="MONOACYLGLYCEROL LIPASE"/>
    <property type="match status" value="1"/>
</dbReference>
<comment type="caution">
    <text evidence="2">The sequence shown here is derived from an EMBL/GenBank/DDBJ whole genome shotgun (WGS) entry which is preliminary data.</text>
</comment>
<keyword evidence="2" id="KW-0378">Hydrolase</keyword>
<feature type="domain" description="AB hydrolase-1" evidence="1">
    <location>
        <begin position="19"/>
        <end position="167"/>
    </location>
</feature>
<evidence type="ECO:0000259" key="1">
    <source>
        <dbReference type="Pfam" id="PF00561"/>
    </source>
</evidence>
<evidence type="ECO:0000313" key="2">
    <source>
        <dbReference type="EMBL" id="KKP70277.1"/>
    </source>
</evidence>
<dbReference type="InterPro" id="IPR050266">
    <property type="entry name" value="AB_hydrolase_sf"/>
</dbReference>
<accession>A0A0G0ESJ3</accession>
<dbReference type="SUPFAM" id="SSF53474">
    <property type="entry name" value="alpha/beta-Hydrolases"/>
    <property type="match status" value="1"/>
</dbReference>
<dbReference type="AlphaFoldDB" id="A0A0G0ESJ3"/>
<name>A0A0G0ESJ3_UNCC3</name>
<dbReference type="InterPro" id="IPR029058">
    <property type="entry name" value="AB_hydrolase_fold"/>
</dbReference>
<protein>
    <submittedName>
        <fullName evidence="2">Alpha/beta hydrolase fold protein</fullName>
    </submittedName>
</protein>
<dbReference type="STRING" id="1618350.UR67_C0001G0186"/>
<dbReference type="GO" id="GO:0016787">
    <property type="term" value="F:hydrolase activity"/>
    <property type="evidence" value="ECO:0007669"/>
    <property type="project" value="UniProtKB-KW"/>
</dbReference>
<proteinExistence type="predicted"/>
<dbReference type="Gene3D" id="3.40.50.1820">
    <property type="entry name" value="alpha/beta hydrolase"/>
    <property type="match status" value="1"/>
</dbReference>